<dbReference type="EMBL" id="BGKA01000110">
    <property type="protein sequence ID" value="GBH17452.1"/>
    <property type="molecule type" value="Genomic_DNA"/>
</dbReference>
<accession>A0AAN4Q4Z6</accession>
<organism evidence="1 2">
    <name type="scientific">Pseudomonas syringae pv. actinidiae</name>
    <dbReference type="NCBI Taxonomy" id="103796"/>
    <lineage>
        <taxon>Bacteria</taxon>
        <taxon>Pseudomonadati</taxon>
        <taxon>Pseudomonadota</taxon>
        <taxon>Gammaproteobacteria</taxon>
        <taxon>Pseudomonadales</taxon>
        <taxon>Pseudomonadaceae</taxon>
        <taxon>Pseudomonas</taxon>
        <taxon>Pseudomonas syringae</taxon>
    </lineage>
</organism>
<comment type="caution">
    <text evidence="1">The sequence shown here is derived from an EMBL/GenBank/DDBJ whole genome shotgun (WGS) entry which is preliminary data.</text>
</comment>
<evidence type="ECO:0000313" key="1">
    <source>
        <dbReference type="EMBL" id="GBH17452.1"/>
    </source>
</evidence>
<proteinExistence type="predicted"/>
<name>A0AAN4Q4Z6_PSESF</name>
<dbReference type="AlphaFoldDB" id="A0AAN4Q4Z6"/>
<evidence type="ECO:0000313" key="2">
    <source>
        <dbReference type="Proteomes" id="UP000248291"/>
    </source>
</evidence>
<dbReference type="Pfam" id="PF20192">
    <property type="entry name" value="DUF6555"/>
    <property type="match status" value="1"/>
</dbReference>
<protein>
    <submittedName>
        <fullName evidence="1">Uncharacterized protein</fullName>
    </submittedName>
</protein>
<reference evidence="1 2" key="1">
    <citation type="submission" date="2018-04" db="EMBL/GenBank/DDBJ databases">
        <title>Draft genome sequence of Pseudomonas syringae pv. actinidiae biovar 3 strains isolated from kiwifruit in Kagawa prefecture.</title>
        <authorList>
            <person name="Tabuchi M."/>
            <person name="Saito M."/>
            <person name="Fujiwara S."/>
            <person name="Sasa N."/>
            <person name="Akimitsu K."/>
            <person name="Gomi K."/>
            <person name="Konishi-Sugita S."/>
            <person name="Hamano K."/>
            <person name="Kataoka I."/>
        </authorList>
    </citation>
    <scope>NUCLEOTIDE SEQUENCE [LARGE SCALE GENOMIC DNA]</scope>
    <source>
        <strain evidence="1 2">MAFF212211</strain>
    </source>
</reference>
<dbReference type="Proteomes" id="UP000248291">
    <property type="component" value="Unassembled WGS sequence"/>
</dbReference>
<gene>
    <name evidence="1" type="ORF">KPSA3_03420</name>
</gene>
<dbReference type="InterPro" id="IPR046685">
    <property type="entry name" value="DUF6555"/>
</dbReference>
<sequence length="48" mass="5448">MDNAEAWHYASVDAGLARIPKYRLEKVARVSKPYAEHFGVTDVEWAQA</sequence>